<evidence type="ECO:0000313" key="7">
    <source>
        <dbReference type="EMBL" id="RFS87458.1"/>
    </source>
</evidence>
<dbReference type="Pfam" id="PF11794">
    <property type="entry name" value="HpaB_N"/>
    <property type="match status" value="1"/>
</dbReference>
<dbReference type="EMBL" id="QVNQ01000001">
    <property type="protein sequence ID" value="RFS87458.1"/>
    <property type="molecule type" value="Genomic_DNA"/>
</dbReference>
<feature type="binding site" evidence="4">
    <location>
        <begin position="150"/>
        <end position="153"/>
    </location>
    <ligand>
        <name>FAD</name>
        <dbReference type="ChEBI" id="CHEBI:57692"/>
    </ligand>
</feature>
<name>A0A372GPX6_9ACTN</name>
<evidence type="ECO:0000256" key="2">
    <source>
        <dbReference type="ARBA" id="ARBA00022827"/>
    </source>
</evidence>
<dbReference type="OrthoDB" id="9785230at2"/>
<feature type="domain" description="HpaB/PvcC/4-BUDH C-terminal" evidence="5">
    <location>
        <begin position="277"/>
        <end position="475"/>
    </location>
</feature>
<dbReference type="InterPro" id="IPR046373">
    <property type="entry name" value="Acyl-CoA_Oxase/DH_mid-dom_sf"/>
</dbReference>
<dbReference type="InterPro" id="IPR036250">
    <property type="entry name" value="AcylCo_DH-like_C"/>
</dbReference>
<gene>
    <name evidence="7" type="ORF">D0T12_04350</name>
</gene>
<evidence type="ECO:0000313" key="8">
    <source>
        <dbReference type="Proteomes" id="UP000262882"/>
    </source>
</evidence>
<dbReference type="RefSeq" id="WP_117397906.1">
    <property type="nucleotide sequence ID" value="NZ_QVNQ01000001.1"/>
</dbReference>
<feature type="domain" description="HpaB/PvcC/4-BUDH N-terminal" evidence="6">
    <location>
        <begin position="4"/>
        <end position="268"/>
    </location>
</feature>
<reference evidence="7 8" key="1">
    <citation type="submission" date="2018-08" db="EMBL/GenBank/DDBJ databases">
        <title>Actinomadura spongicola sp. nov., isolated from marine sponge Leucetta chagosensis.</title>
        <authorList>
            <person name="Li L."/>
            <person name="Lin H.W."/>
        </authorList>
    </citation>
    <scope>NUCLEOTIDE SEQUENCE [LARGE SCALE GENOMIC DNA]</scope>
    <source>
        <strain evidence="7 8">LHW52907</strain>
    </source>
</reference>
<keyword evidence="2 4" id="KW-0274">FAD</keyword>
<protein>
    <submittedName>
        <fullName evidence="7">4-hydroxyphenylacetate 3-hydroxylase</fullName>
    </submittedName>
</protein>
<dbReference type="InterPro" id="IPR004925">
    <property type="entry name" value="HpaB/PvcC/4-BUDH"/>
</dbReference>
<dbReference type="Gene3D" id="1.20.140.10">
    <property type="entry name" value="Butyryl-CoA Dehydrogenase, subunit A, domain 3"/>
    <property type="match status" value="1"/>
</dbReference>
<dbReference type="Proteomes" id="UP000262882">
    <property type="component" value="Unassembled WGS sequence"/>
</dbReference>
<dbReference type="SUPFAM" id="SSF47203">
    <property type="entry name" value="Acyl-CoA dehydrogenase C-terminal domain-like"/>
    <property type="match status" value="1"/>
</dbReference>
<dbReference type="PANTHER" id="PTHR36117:SF3">
    <property type="entry name" value="4-HYDROXYPHENYLACETATE 3-MONOOXYGENASE-RELATED"/>
    <property type="match status" value="1"/>
</dbReference>
<keyword evidence="3" id="KW-0560">Oxidoreductase</keyword>
<dbReference type="PIRSF" id="PIRSF000331">
    <property type="entry name" value="HpaA_HpaB"/>
    <property type="match status" value="1"/>
</dbReference>
<dbReference type="GO" id="GO:0016627">
    <property type="term" value="F:oxidoreductase activity, acting on the CH-CH group of donors"/>
    <property type="evidence" value="ECO:0007669"/>
    <property type="project" value="InterPro"/>
</dbReference>
<keyword evidence="1" id="KW-0285">Flavoprotein</keyword>
<dbReference type="Gene3D" id="2.40.110.10">
    <property type="entry name" value="Butyryl-CoA Dehydrogenase, subunit A, domain 2"/>
    <property type="match status" value="1"/>
</dbReference>
<sequence>MRSGSDYLASLKDARRIYVDGEAVQDVAHHPAFAPIARTIADLFDVAADPASGLTRTDPDTGATVNRLFTAPRSREDLTAFREAATTWARRTHGWVGRSPDHVGAFMAAFAAHPEAFAGGDHDFGANIAAYHRRIVEEDLYVSYAIIPPQVSRATTAHAWEGELIQAGVAEERPDGIVVRGAQMLATGGAVADEIFVSCIKPLSPEDTDFAISFAVPVGAEGLKLYCRRPYAPAATSHYDYPLTTRFDESDALVVFDDVFVPWERVFVYRDVAGLRRQFFDTGAHALGNWQAQIRFSVKLQFLTGLARKVAAVNGVDKFPGVVEKLGEVASLVSLVESAALAAEYTATPDEQGMWRPGARALYGAMGMQSELYPRVLAILRDLVGGGVLQVPSSSADMTNPETRADIDRYVHSPNAPAEERVKLFKLAWDAIGSEFAGRHHQYELFYAGAPFVVKGYAFRNYGFDQPVADVESFLTGYDVADRPDDSPGPQAA</sequence>
<evidence type="ECO:0000256" key="4">
    <source>
        <dbReference type="PIRSR" id="PIRSR000331-2"/>
    </source>
</evidence>
<dbReference type="Gene3D" id="1.10.3140.10">
    <property type="entry name" value="4-hydroxybutyryl-coa dehydratase, domain 1"/>
    <property type="match status" value="1"/>
</dbReference>
<accession>A0A372GPX6</accession>
<dbReference type="InterPro" id="IPR024719">
    <property type="entry name" value="HpaB/PvcC/4-BUDH_C"/>
</dbReference>
<organism evidence="7 8">
    <name type="scientific">Actinomadura spongiicola</name>
    <dbReference type="NCBI Taxonomy" id="2303421"/>
    <lineage>
        <taxon>Bacteria</taxon>
        <taxon>Bacillati</taxon>
        <taxon>Actinomycetota</taxon>
        <taxon>Actinomycetes</taxon>
        <taxon>Streptosporangiales</taxon>
        <taxon>Thermomonosporaceae</taxon>
        <taxon>Actinomadura</taxon>
    </lineage>
</organism>
<comment type="caution">
    <text evidence="7">The sequence shown here is derived from an EMBL/GenBank/DDBJ whole genome shotgun (WGS) entry which is preliminary data.</text>
</comment>
<evidence type="ECO:0000256" key="1">
    <source>
        <dbReference type="ARBA" id="ARBA00022630"/>
    </source>
</evidence>
<dbReference type="SUPFAM" id="SSF56645">
    <property type="entry name" value="Acyl-CoA dehydrogenase NM domain-like"/>
    <property type="match status" value="1"/>
</dbReference>
<dbReference type="InterPro" id="IPR024674">
    <property type="entry name" value="HpaB/PvcC/4-BUDH_N"/>
</dbReference>
<feature type="binding site" evidence="4">
    <location>
        <position position="187"/>
    </location>
    <ligand>
        <name>FAD</name>
        <dbReference type="ChEBI" id="CHEBI:57692"/>
    </ligand>
</feature>
<dbReference type="PANTHER" id="PTHR36117">
    <property type="entry name" value="4-HYDROXYPHENYLACETATE 3-MONOOXYGENASE-RELATED"/>
    <property type="match status" value="1"/>
</dbReference>
<evidence type="ECO:0000259" key="6">
    <source>
        <dbReference type="Pfam" id="PF11794"/>
    </source>
</evidence>
<evidence type="ECO:0000256" key="3">
    <source>
        <dbReference type="ARBA" id="ARBA00023002"/>
    </source>
</evidence>
<dbReference type="Pfam" id="PF03241">
    <property type="entry name" value="HpaB"/>
    <property type="match status" value="1"/>
</dbReference>
<dbReference type="InterPro" id="IPR009100">
    <property type="entry name" value="AcylCoA_DH/oxidase_NM_dom_sf"/>
</dbReference>
<evidence type="ECO:0000259" key="5">
    <source>
        <dbReference type="Pfam" id="PF03241"/>
    </source>
</evidence>
<dbReference type="AlphaFoldDB" id="A0A372GPX6"/>
<keyword evidence="8" id="KW-1185">Reference proteome</keyword>
<proteinExistence type="predicted"/>